<keyword evidence="1" id="KW-1133">Transmembrane helix</keyword>
<keyword evidence="1" id="KW-0472">Membrane</keyword>
<name>A0A3B0UQ13_9ZZZZ</name>
<keyword evidence="1" id="KW-0812">Transmembrane</keyword>
<evidence type="ECO:0000313" key="2">
    <source>
        <dbReference type="EMBL" id="VAW32968.1"/>
    </source>
</evidence>
<reference evidence="2" key="1">
    <citation type="submission" date="2018-06" db="EMBL/GenBank/DDBJ databases">
        <authorList>
            <person name="Zhirakovskaya E."/>
        </authorList>
    </citation>
    <scope>NUCLEOTIDE SEQUENCE</scope>
</reference>
<feature type="transmembrane region" description="Helical" evidence="1">
    <location>
        <begin position="52"/>
        <end position="77"/>
    </location>
</feature>
<organism evidence="2">
    <name type="scientific">hydrothermal vent metagenome</name>
    <dbReference type="NCBI Taxonomy" id="652676"/>
    <lineage>
        <taxon>unclassified sequences</taxon>
        <taxon>metagenomes</taxon>
        <taxon>ecological metagenomes</taxon>
    </lineage>
</organism>
<sequence length="89" mass="9884">MISGKKFGQVISIFALIAPFFFPWKYVVLCAVVASVWNPPVALAVGLLFDAIYFVHGASIMPVASVWGFVIMLISLLMRRLARTYLFVS</sequence>
<dbReference type="EMBL" id="UOEV01000074">
    <property type="protein sequence ID" value="VAW32968.1"/>
    <property type="molecule type" value="Genomic_DNA"/>
</dbReference>
<evidence type="ECO:0000256" key="1">
    <source>
        <dbReference type="SAM" id="Phobius"/>
    </source>
</evidence>
<gene>
    <name evidence="2" type="ORF">MNBD_CPR01-379</name>
</gene>
<feature type="transmembrane region" description="Helical" evidence="1">
    <location>
        <begin position="12"/>
        <end position="37"/>
    </location>
</feature>
<dbReference type="AlphaFoldDB" id="A0A3B0UQ13"/>
<accession>A0A3B0UQ13</accession>
<proteinExistence type="predicted"/>
<protein>
    <submittedName>
        <fullName evidence="2">Uncharacterized protein</fullName>
    </submittedName>
</protein>